<evidence type="ECO:0000313" key="13">
    <source>
        <dbReference type="Proteomes" id="UP000298787"/>
    </source>
</evidence>
<dbReference type="PRINTS" id="PR00205">
    <property type="entry name" value="CADHERIN"/>
</dbReference>
<dbReference type="PANTHER" id="PTHR24027">
    <property type="entry name" value="CADHERIN-23"/>
    <property type="match status" value="1"/>
</dbReference>
<evidence type="ECO:0000256" key="9">
    <source>
        <dbReference type="ARBA" id="ARBA00023180"/>
    </source>
</evidence>
<dbReference type="GO" id="GO:0005912">
    <property type="term" value="C:adherens junction"/>
    <property type="evidence" value="ECO:0007669"/>
    <property type="project" value="TreeGrafter"/>
</dbReference>
<keyword evidence="4" id="KW-0732">Signal</keyword>
<dbReference type="InterPro" id="IPR039808">
    <property type="entry name" value="Cadherin"/>
</dbReference>
<dbReference type="PROSITE" id="PS00232">
    <property type="entry name" value="CADHERIN_1"/>
    <property type="match status" value="2"/>
</dbReference>
<dbReference type="InterPro" id="IPR020894">
    <property type="entry name" value="Cadherin_CS"/>
</dbReference>
<feature type="domain" description="Cadherin" evidence="11">
    <location>
        <begin position="106"/>
        <end position="184"/>
    </location>
</feature>
<evidence type="ECO:0000259" key="11">
    <source>
        <dbReference type="PROSITE" id="PS50268"/>
    </source>
</evidence>
<keyword evidence="9" id="KW-0325">Glycoprotein</keyword>
<dbReference type="STRING" id="240159.A0A4U5UT54"/>
<evidence type="ECO:0000256" key="8">
    <source>
        <dbReference type="ARBA" id="ARBA00023136"/>
    </source>
</evidence>
<gene>
    <name evidence="12" type="ORF">D9C73_011902</name>
</gene>
<dbReference type="InterPro" id="IPR002126">
    <property type="entry name" value="Cadherin-like_dom"/>
</dbReference>
<dbReference type="GO" id="GO:0016342">
    <property type="term" value="C:catenin complex"/>
    <property type="evidence" value="ECO:0007669"/>
    <property type="project" value="TreeGrafter"/>
</dbReference>
<keyword evidence="7" id="KW-0130">Cell adhesion</keyword>
<dbReference type="SUPFAM" id="SSF49313">
    <property type="entry name" value="Cadherin-like"/>
    <property type="match status" value="4"/>
</dbReference>
<dbReference type="CDD" id="cd11304">
    <property type="entry name" value="Cadherin_repeat"/>
    <property type="match status" value="2"/>
</dbReference>
<evidence type="ECO:0000256" key="5">
    <source>
        <dbReference type="ARBA" id="ARBA00022737"/>
    </source>
</evidence>
<evidence type="ECO:0000256" key="3">
    <source>
        <dbReference type="ARBA" id="ARBA00022723"/>
    </source>
</evidence>
<name>A0A4U5UT54_COLLU</name>
<feature type="domain" description="Cadherin" evidence="11">
    <location>
        <begin position="249"/>
        <end position="402"/>
    </location>
</feature>
<keyword evidence="13" id="KW-1185">Reference proteome</keyword>
<dbReference type="InterPro" id="IPR015919">
    <property type="entry name" value="Cadherin-like_sf"/>
</dbReference>
<feature type="domain" description="Cadherin" evidence="11">
    <location>
        <begin position="403"/>
        <end position="510"/>
    </location>
</feature>
<evidence type="ECO:0000313" key="12">
    <source>
        <dbReference type="EMBL" id="TKS77811.1"/>
    </source>
</evidence>
<evidence type="ECO:0000256" key="2">
    <source>
        <dbReference type="ARBA" id="ARBA00022475"/>
    </source>
</evidence>
<dbReference type="SMART" id="SM00112">
    <property type="entry name" value="CA"/>
    <property type="match status" value="4"/>
</dbReference>
<dbReference type="PROSITE" id="PS50268">
    <property type="entry name" value="CADHERIN_2"/>
    <property type="match status" value="4"/>
</dbReference>
<keyword evidence="3" id="KW-0479">Metal-binding</keyword>
<evidence type="ECO:0000256" key="6">
    <source>
        <dbReference type="ARBA" id="ARBA00022837"/>
    </source>
</evidence>
<comment type="subcellular location">
    <subcellularLocation>
        <location evidence="1">Cell membrane</location>
    </subcellularLocation>
</comment>
<organism evidence="12 13">
    <name type="scientific">Collichthys lucidus</name>
    <name type="common">Big head croaker</name>
    <name type="synonym">Sciaena lucida</name>
    <dbReference type="NCBI Taxonomy" id="240159"/>
    <lineage>
        <taxon>Eukaryota</taxon>
        <taxon>Metazoa</taxon>
        <taxon>Chordata</taxon>
        <taxon>Craniata</taxon>
        <taxon>Vertebrata</taxon>
        <taxon>Euteleostomi</taxon>
        <taxon>Actinopterygii</taxon>
        <taxon>Neopterygii</taxon>
        <taxon>Teleostei</taxon>
        <taxon>Neoteleostei</taxon>
        <taxon>Acanthomorphata</taxon>
        <taxon>Eupercaria</taxon>
        <taxon>Sciaenidae</taxon>
        <taxon>Collichthys</taxon>
    </lineage>
</organism>
<keyword evidence="8" id="KW-0472">Membrane</keyword>
<dbReference type="FunFam" id="2.60.40.60:FF:000011">
    <property type="entry name" value="Cadherin 1"/>
    <property type="match status" value="1"/>
</dbReference>
<keyword evidence="2" id="KW-1003">Cell membrane</keyword>
<dbReference type="GO" id="GO:0045296">
    <property type="term" value="F:cadherin binding"/>
    <property type="evidence" value="ECO:0007669"/>
    <property type="project" value="TreeGrafter"/>
</dbReference>
<dbReference type="GO" id="GO:0008013">
    <property type="term" value="F:beta-catenin binding"/>
    <property type="evidence" value="ECO:0007669"/>
    <property type="project" value="TreeGrafter"/>
</dbReference>
<dbReference type="EMBL" id="CM014087">
    <property type="protein sequence ID" value="TKS77811.1"/>
    <property type="molecule type" value="Genomic_DNA"/>
</dbReference>
<keyword evidence="5" id="KW-0677">Repeat</keyword>
<dbReference type="FunFam" id="2.60.40.60:FF:000095">
    <property type="entry name" value="Cadherin 13"/>
    <property type="match status" value="1"/>
</dbReference>
<evidence type="ECO:0000256" key="7">
    <source>
        <dbReference type="ARBA" id="ARBA00022889"/>
    </source>
</evidence>
<dbReference type="GO" id="GO:0016339">
    <property type="term" value="P:calcium-dependent cell-cell adhesion via plasma membrane cell adhesion molecules"/>
    <property type="evidence" value="ECO:0007669"/>
    <property type="project" value="TreeGrafter"/>
</dbReference>
<dbReference type="Gene3D" id="2.60.40.60">
    <property type="entry name" value="Cadherins"/>
    <property type="match status" value="4"/>
</dbReference>
<dbReference type="GO" id="GO:0044331">
    <property type="term" value="P:cell-cell adhesion mediated by cadherin"/>
    <property type="evidence" value="ECO:0007669"/>
    <property type="project" value="TreeGrafter"/>
</dbReference>
<evidence type="ECO:0000256" key="1">
    <source>
        <dbReference type="ARBA" id="ARBA00004236"/>
    </source>
</evidence>
<dbReference type="GO" id="GO:0000902">
    <property type="term" value="P:cell morphogenesis"/>
    <property type="evidence" value="ECO:0007669"/>
    <property type="project" value="TreeGrafter"/>
</dbReference>
<protein>
    <submittedName>
        <fullName evidence="12">Cadherin-2A Neural cadherin A</fullName>
    </submittedName>
</protein>
<keyword evidence="6 10" id="KW-0106">Calcium</keyword>
<dbReference type="Proteomes" id="UP000298787">
    <property type="component" value="Chromosome 10"/>
</dbReference>
<dbReference type="AlphaFoldDB" id="A0A4U5UT54"/>
<dbReference type="GO" id="GO:0007043">
    <property type="term" value="P:cell-cell junction assembly"/>
    <property type="evidence" value="ECO:0007669"/>
    <property type="project" value="TreeGrafter"/>
</dbReference>
<sequence>MWVCHYQSTDLRDITAVICMRGLLLPKPTVAFTFIQVHTRNTRITYGQITAHLLSGYTMRIIHFSIFVILCLEIHRSAGNWIIDSFSIDEGYDGTFPYSLGVVKVDNKHTEFKILGQGVDVEPKGILQINEKTGEVTVHGPVDYEKYNVLKCTFKAYDVQKNVVDTKLGIEIVIMDANDNAPKFELALYKISIAESTMQVEAKDNGIKKQLSSSTTVIITIEDGNNHVPELIRLTGPGKVKEGMENVLVSRLHVKDADTKGTMAWKALYRIHGDTHNYFKISTDPETNDGLLYVQKHLDFEDNPLKNVTLSVENEISSHSCRLISRSKTGEWEVQMSAGAKVGGFSISGDTITGISSTGTTIYGTLASSTFSSFSGGVVETLGISTYVVTVTVEDVNEAPIFDKSKLQVTLSEFVKVGYYLETVTAKDPDVNSGTTFKYIIEHDPAQWIALDPVTGKITIAKNIDRESTFVVNNIYNVTVLAVDNGKPQMTGTATLSIRITDENDNTPSLTKSTIDMCQSDGPSLANITAVDLDEDPYSGPFTFKLLGDVEGKWRLESSQGYSVNLVKESTVHSGISDLLVQVFDLQEENAVHNLTVTVCNCLNPAMPQCTNRQAVIFEDLTDSQKIVTGTEQNKLNLQSTMDLATGTSQDHWRKFLLEQQHYNGFTHRNSTRWAQHTLEAPGEELGDYAPHVYAEEGDIETLYELDAISIADTSFDLDLDLNLNYKFNTLASICMPCESAAYSANTVLETPNTATEIQTESQNTNTQLLSTNCIFDQVINPTL</sequence>
<evidence type="ECO:0000256" key="4">
    <source>
        <dbReference type="ARBA" id="ARBA00022729"/>
    </source>
</evidence>
<accession>A0A4U5UT54</accession>
<evidence type="ECO:0000256" key="10">
    <source>
        <dbReference type="PROSITE-ProRule" id="PRU00043"/>
    </source>
</evidence>
<proteinExistence type="predicted"/>
<dbReference type="GO" id="GO:0034332">
    <property type="term" value="P:adherens junction organization"/>
    <property type="evidence" value="ECO:0007669"/>
    <property type="project" value="TreeGrafter"/>
</dbReference>
<reference evidence="12 13" key="1">
    <citation type="submission" date="2019-01" db="EMBL/GenBank/DDBJ databases">
        <title>Genome Assembly of Collichthys lucidus.</title>
        <authorList>
            <person name="Cai M."/>
            <person name="Xiao S."/>
        </authorList>
    </citation>
    <scope>NUCLEOTIDE SEQUENCE [LARGE SCALE GENOMIC DNA]</scope>
    <source>
        <strain evidence="12">JT15FE1705JMU</strain>
        <tissue evidence="12">Muscle</tissue>
    </source>
</reference>
<dbReference type="GO" id="GO:0007156">
    <property type="term" value="P:homophilic cell adhesion via plasma membrane adhesion molecules"/>
    <property type="evidence" value="ECO:0007669"/>
    <property type="project" value="InterPro"/>
</dbReference>
<feature type="domain" description="Cadherin" evidence="11">
    <location>
        <begin position="197"/>
        <end position="231"/>
    </location>
</feature>
<dbReference type="GO" id="GO:0016477">
    <property type="term" value="P:cell migration"/>
    <property type="evidence" value="ECO:0007669"/>
    <property type="project" value="TreeGrafter"/>
</dbReference>
<dbReference type="GO" id="GO:0005509">
    <property type="term" value="F:calcium ion binding"/>
    <property type="evidence" value="ECO:0007669"/>
    <property type="project" value="UniProtKB-UniRule"/>
</dbReference>
<dbReference type="Pfam" id="PF00028">
    <property type="entry name" value="Cadherin"/>
    <property type="match status" value="1"/>
</dbReference>
<dbReference type="PANTHER" id="PTHR24027:SF433">
    <property type="entry name" value="CADHERIN 27-RELATED"/>
    <property type="match status" value="1"/>
</dbReference>